<name>A0AAW1H3Q8_SAPOF</name>
<dbReference type="AlphaFoldDB" id="A0AAW1H3Q8"/>
<keyword evidence="2" id="KW-1185">Reference proteome</keyword>
<dbReference type="Proteomes" id="UP001443914">
    <property type="component" value="Unassembled WGS sequence"/>
</dbReference>
<sequence length="82" mass="8887">MPVMMARTNWNLPPEGSYKLNTDASLLSLGEMGLGGVLRDERGVVKATMVGRIKAKWIDMHVTGAAASCFGLRIARDLGVQR</sequence>
<evidence type="ECO:0008006" key="3">
    <source>
        <dbReference type="Google" id="ProtNLM"/>
    </source>
</evidence>
<accession>A0AAW1H3Q8</accession>
<comment type="caution">
    <text evidence="1">The sequence shown here is derived from an EMBL/GenBank/DDBJ whole genome shotgun (WGS) entry which is preliminary data.</text>
</comment>
<gene>
    <name evidence="1" type="ORF">RND81_12G060100</name>
</gene>
<proteinExistence type="predicted"/>
<protein>
    <recommendedName>
        <fullName evidence="3">RNase H type-1 domain-containing protein</fullName>
    </recommendedName>
</protein>
<dbReference type="EMBL" id="JBDFQZ010000012">
    <property type="protein sequence ID" value="KAK9671869.1"/>
    <property type="molecule type" value="Genomic_DNA"/>
</dbReference>
<evidence type="ECO:0000313" key="1">
    <source>
        <dbReference type="EMBL" id="KAK9671869.1"/>
    </source>
</evidence>
<evidence type="ECO:0000313" key="2">
    <source>
        <dbReference type="Proteomes" id="UP001443914"/>
    </source>
</evidence>
<dbReference type="InterPro" id="IPR052929">
    <property type="entry name" value="RNase_H-like_EbsB-rel"/>
</dbReference>
<organism evidence="1 2">
    <name type="scientific">Saponaria officinalis</name>
    <name type="common">Common soapwort</name>
    <name type="synonym">Lychnis saponaria</name>
    <dbReference type="NCBI Taxonomy" id="3572"/>
    <lineage>
        <taxon>Eukaryota</taxon>
        <taxon>Viridiplantae</taxon>
        <taxon>Streptophyta</taxon>
        <taxon>Embryophyta</taxon>
        <taxon>Tracheophyta</taxon>
        <taxon>Spermatophyta</taxon>
        <taxon>Magnoliopsida</taxon>
        <taxon>eudicotyledons</taxon>
        <taxon>Gunneridae</taxon>
        <taxon>Pentapetalae</taxon>
        <taxon>Caryophyllales</taxon>
        <taxon>Caryophyllaceae</taxon>
        <taxon>Caryophylleae</taxon>
        <taxon>Saponaria</taxon>
    </lineage>
</organism>
<reference evidence="1" key="1">
    <citation type="submission" date="2024-03" db="EMBL/GenBank/DDBJ databases">
        <title>WGS assembly of Saponaria officinalis var. Norfolk2.</title>
        <authorList>
            <person name="Jenkins J."/>
            <person name="Shu S."/>
            <person name="Grimwood J."/>
            <person name="Barry K."/>
            <person name="Goodstein D."/>
            <person name="Schmutz J."/>
            <person name="Leebens-Mack J."/>
            <person name="Osbourn A."/>
        </authorList>
    </citation>
    <scope>NUCLEOTIDE SEQUENCE [LARGE SCALE GENOMIC DNA]</scope>
    <source>
        <strain evidence="1">JIC</strain>
    </source>
</reference>
<dbReference type="PANTHER" id="PTHR47074">
    <property type="entry name" value="BNAC02G40300D PROTEIN"/>
    <property type="match status" value="1"/>
</dbReference>
<dbReference type="PANTHER" id="PTHR47074:SF11">
    <property type="entry name" value="REVERSE TRANSCRIPTASE-LIKE PROTEIN"/>
    <property type="match status" value="1"/>
</dbReference>